<dbReference type="Proteomes" id="UP000789901">
    <property type="component" value="Unassembled WGS sequence"/>
</dbReference>
<accession>A0ABN7XEX4</accession>
<comment type="caution">
    <text evidence="1">The sequence shown here is derived from an EMBL/GenBank/DDBJ whole genome shotgun (WGS) entry which is preliminary data.</text>
</comment>
<sequence>NYYETVPPLRYQFVFETVLRRIKLSGHFNLGAVVSHYVHLQHATDIAMIFQNPIVYHALFTRIVEALKECISIIPDITRYNSQGNKYSWNCRNGFNYFI</sequence>
<feature type="non-terminal residue" evidence="1">
    <location>
        <position position="1"/>
    </location>
</feature>
<name>A0ABN7XEX4_GIGMA</name>
<evidence type="ECO:0000313" key="1">
    <source>
        <dbReference type="EMBL" id="CAG8852958.1"/>
    </source>
</evidence>
<feature type="non-terminal residue" evidence="1">
    <location>
        <position position="99"/>
    </location>
</feature>
<reference evidence="1 2" key="1">
    <citation type="submission" date="2021-06" db="EMBL/GenBank/DDBJ databases">
        <authorList>
            <person name="Kallberg Y."/>
            <person name="Tangrot J."/>
            <person name="Rosling A."/>
        </authorList>
    </citation>
    <scope>NUCLEOTIDE SEQUENCE [LARGE SCALE GENOMIC DNA]</scope>
    <source>
        <strain evidence="1 2">120-4 pot B 10/14</strain>
    </source>
</reference>
<gene>
    <name evidence="1" type="ORF">GMARGA_LOCUS41779</name>
</gene>
<organism evidence="1 2">
    <name type="scientific">Gigaspora margarita</name>
    <dbReference type="NCBI Taxonomy" id="4874"/>
    <lineage>
        <taxon>Eukaryota</taxon>
        <taxon>Fungi</taxon>
        <taxon>Fungi incertae sedis</taxon>
        <taxon>Mucoromycota</taxon>
        <taxon>Glomeromycotina</taxon>
        <taxon>Glomeromycetes</taxon>
        <taxon>Diversisporales</taxon>
        <taxon>Gigasporaceae</taxon>
        <taxon>Gigaspora</taxon>
    </lineage>
</organism>
<proteinExistence type="predicted"/>
<keyword evidence="2" id="KW-1185">Reference proteome</keyword>
<dbReference type="EMBL" id="CAJVQB010118157">
    <property type="protein sequence ID" value="CAG8852958.1"/>
    <property type="molecule type" value="Genomic_DNA"/>
</dbReference>
<protein>
    <submittedName>
        <fullName evidence="1">41305_t:CDS:1</fullName>
    </submittedName>
</protein>
<evidence type="ECO:0000313" key="2">
    <source>
        <dbReference type="Proteomes" id="UP000789901"/>
    </source>
</evidence>